<proteinExistence type="predicted"/>
<dbReference type="InterPro" id="IPR050223">
    <property type="entry name" value="D-isomer_2-hydroxyacid_DH"/>
</dbReference>
<evidence type="ECO:0000256" key="1">
    <source>
        <dbReference type="ARBA" id="ARBA00023002"/>
    </source>
</evidence>
<evidence type="ECO:0000259" key="3">
    <source>
        <dbReference type="Pfam" id="PF02826"/>
    </source>
</evidence>
<dbReference type="PANTHER" id="PTHR10996">
    <property type="entry name" value="2-HYDROXYACID DEHYDROGENASE-RELATED"/>
    <property type="match status" value="1"/>
</dbReference>
<comment type="caution">
    <text evidence="4">The sequence shown here is derived from an EMBL/GenBank/DDBJ whole genome shotgun (WGS) entry which is preliminary data.</text>
</comment>
<keyword evidence="1" id="KW-0560">Oxidoreductase</keyword>
<evidence type="ECO:0000256" key="2">
    <source>
        <dbReference type="ARBA" id="ARBA00023027"/>
    </source>
</evidence>
<dbReference type="GO" id="GO:0016618">
    <property type="term" value="F:hydroxypyruvate reductase [NAD(P)H] activity"/>
    <property type="evidence" value="ECO:0007669"/>
    <property type="project" value="TreeGrafter"/>
</dbReference>
<evidence type="ECO:0000313" key="4">
    <source>
        <dbReference type="EMBL" id="RLP75499.1"/>
    </source>
</evidence>
<dbReference type="Gene3D" id="3.40.50.720">
    <property type="entry name" value="NAD(P)-binding Rossmann-like Domain"/>
    <property type="match status" value="2"/>
</dbReference>
<dbReference type="RefSeq" id="WP_121648470.1">
    <property type="nucleotide sequence ID" value="NZ_RCUX01000006.1"/>
</dbReference>
<dbReference type="GO" id="GO:0030267">
    <property type="term" value="F:glyoxylate reductase (NADPH) activity"/>
    <property type="evidence" value="ECO:0007669"/>
    <property type="project" value="TreeGrafter"/>
</dbReference>
<sequence>MTSPSLLVTVPGQTLAQAIGELPDGVELAVWDLKTPAPAAHVDVLVAPYLAPNVPFPGIENVTTTLIQSQSIGFDGVEGTLPPGRVYANAASVHEAATAELTLALLLAAQRGIPESVLNAQTGLWKGSLTPSVADRRVLIVGYGGVGAAIEARLDGFETVITRVARSARETPYGPVHALSDLPALLPEAEIVILAVPLTDDTRDLADAAFLAALPDQALVVNIARGPVLNTAAAVAEAESGRLRFALDVTDPEPLPADHPLWTLPNVLITPHVGGAATSMMSRMAALVRRQVAHLLAGEPVENVVIRS</sequence>
<accession>A0A3L7A5B7</accession>
<dbReference type="SUPFAM" id="SSF51735">
    <property type="entry name" value="NAD(P)-binding Rossmann-fold domains"/>
    <property type="match status" value="1"/>
</dbReference>
<organism evidence="4 5">
    <name type="scientific">Mycetocola tolaasinivorans</name>
    <dbReference type="NCBI Taxonomy" id="76635"/>
    <lineage>
        <taxon>Bacteria</taxon>
        <taxon>Bacillati</taxon>
        <taxon>Actinomycetota</taxon>
        <taxon>Actinomycetes</taxon>
        <taxon>Micrococcales</taxon>
        <taxon>Microbacteriaceae</taxon>
        <taxon>Mycetocola</taxon>
    </lineage>
</organism>
<dbReference type="GO" id="GO:0051287">
    <property type="term" value="F:NAD binding"/>
    <property type="evidence" value="ECO:0007669"/>
    <property type="project" value="InterPro"/>
</dbReference>
<keyword evidence="2" id="KW-0520">NAD</keyword>
<dbReference type="OrthoDB" id="4324715at2"/>
<dbReference type="Proteomes" id="UP000272503">
    <property type="component" value="Unassembled WGS sequence"/>
</dbReference>
<dbReference type="PANTHER" id="PTHR10996:SF178">
    <property type="entry name" value="2-HYDROXYACID DEHYDROGENASE YGL185C-RELATED"/>
    <property type="match status" value="1"/>
</dbReference>
<reference evidence="4 5" key="1">
    <citation type="submission" date="2018-10" db="EMBL/GenBank/DDBJ databases">
        <authorList>
            <person name="Li J."/>
        </authorList>
    </citation>
    <scope>NUCLEOTIDE SEQUENCE [LARGE SCALE GENOMIC DNA]</scope>
    <source>
        <strain evidence="4 5">IF 016277</strain>
    </source>
</reference>
<gene>
    <name evidence="4" type="ORF">D9V32_08430</name>
</gene>
<dbReference type="InterPro" id="IPR006140">
    <property type="entry name" value="D-isomer_DH_NAD-bd"/>
</dbReference>
<name>A0A3L7A5B7_9MICO</name>
<protein>
    <submittedName>
        <fullName evidence="4">Hydroxyacid dehydrogenase</fullName>
    </submittedName>
</protein>
<dbReference type="EMBL" id="RCUX01000006">
    <property type="protein sequence ID" value="RLP75499.1"/>
    <property type="molecule type" value="Genomic_DNA"/>
</dbReference>
<dbReference type="InterPro" id="IPR036291">
    <property type="entry name" value="NAD(P)-bd_dom_sf"/>
</dbReference>
<keyword evidence="5" id="KW-1185">Reference proteome</keyword>
<dbReference type="GO" id="GO:0005829">
    <property type="term" value="C:cytosol"/>
    <property type="evidence" value="ECO:0007669"/>
    <property type="project" value="TreeGrafter"/>
</dbReference>
<evidence type="ECO:0000313" key="5">
    <source>
        <dbReference type="Proteomes" id="UP000272503"/>
    </source>
</evidence>
<feature type="domain" description="D-isomer specific 2-hydroxyacid dehydrogenase NAD-binding" evidence="3">
    <location>
        <begin position="103"/>
        <end position="274"/>
    </location>
</feature>
<dbReference type="Pfam" id="PF02826">
    <property type="entry name" value="2-Hacid_dh_C"/>
    <property type="match status" value="1"/>
</dbReference>
<dbReference type="AlphaFoldDB" id="A0A3L7A5B7"/>